<dbReference type="SUPFAM" id="SSF53335">
    <property type="entry name" value="S-adenosyl-L-methionine-dependent methyltransferases"/>
    <property type="match status" value="2"/>
</dbReference>
<dbReference type="InterPro" id="IPR029063">
    <property type="entry name" value="SAM-dependent_MTases_sf"/>
</dbReference>
<reference evidence="2" key="3">
    <citation type="submission" date="2016-06" db="UniProtKB">
        <authorList>
            <consortium name="WormBaseParasite"/>
        </authorList>
    </citation>
    <scope>IDENTIFICATION</scope>
</reference>
<name>A0A183C3Z8_GLOPA</name>
<keyword evidence="1" id="KW-1185">Reference proteome</keyword>
<dbReference type="AlphaFoldDB" id="A0A183C3Z8"/>
<dbReference type="PANTHER" id="PTHR14614">
    <property type="entry name" value="HEPATOCELLULAR CARCINOMA-ASSOCIATED ANTIGEN"/>
    <property type="match status" value="1"/>
</dbReference>
<proteinExistence type="predicted"/>
<dbReference type="PANTHER" id="PTHR14614:SF130">
    <property type="entry name" value="PROTEIN-LYSINE N-METHYLTRANSFERASE EEF2KMT"/>
    <property type="match status" value="1"/>
</dbReference>
<evidence type="ECO:0000313" key="2">
    <source>
        <dbReference type="WBParaSite" id="GPLIN_000759200"/>
    </source>
</evidence>
<dbReference type="Pfam" id="PF10294">
    <property type="entry name" value="Methyltransf_16"/>
    <property type="match status" value="2"/>
</dbReference>
<reference evidence="1" key="2">
    <citation type="submission" date="2014-05" db="EMBL/GenBank/DDBJ databases">
        <title>The genome and life-stage specific transcriptomes of Globodera pallida elucidate key aspects of plant parasitism by a cyst nematode.</title>
        <authorList>
            <person name="Cotton J.A."/>
            <person name="Lilley C.J."/>
            <person name="Jones L.M."/>
            <person name="Kikuchi T."/>
            <person name="Reid A.J."/>
            <person name="Thorpe P."/>
            <person name="Tsai I.J."/>
            <person name="Beasley H."/>
            <person name="Blok V."/>
            <person name="Cock P.J.A."/>
            <person name="Van den Akker S.E."/>
            <person name="Holroyd N."/>
            <person name="Hunt M."/>
            <person name="Mantelin S."/>
            <person name="Naghra H."/>
            <person name="Pain A."/>
            <person name="Palomares-Rius J.E."/>
            <person name="Zarowiecki M."/>
            <person name="Berriman M."/>
            <person name="Jones J.T."/>
            <person name="Urwin P.E."/>
        </authorList>
    </citation>
    <scope>NUCLEOTIDE SEQUENCE [LARGE SCALE GENOMIC DNA]</scope>
    <source>
        <strain evidence="1">Lindley</strain>
    </source>
</reference>
<dbReference type="Gene3D" id="3.40.50.150">
    <property type="entry name" value="Vaccinia Virus protein VP39"/>
    <property type="match status" value="2"/>
</dbReference>
<accession>A0A183C3Z8</accession>
<evidence type="ECO:0000313" key="1">
    <source>
        <dbReference type="Proteomes" id="UP000050741"/>
    </source>
</evidence>
<organism evidence="1 2">
    <name type="scientific">Globodera pallida</name>
    <name type="common">Potato cyst nematode worm</name>
    <name type="synonym">Heterodera pallida</name>
    <dbReference type="NCBI Taxonomy" id="36090"/>
    <lineage>
        <taxon>Eukaryota</taxon>
        <taxon>Metazoa</taxon>
        <taxon>Ecdysozoa</taxon>
        <taxon>Nematoda</taxon>
        <taxon>Chromadorea</taxon>
        <taxon>Rhabditida</taxon>
        <taxon>Tylenchina</taxon>
        <taxon>Tylenchomorpha</taxon>
        <taxon>Tylenchoidea</taxon>
        <taxon>Heteroderidae</taxon>
        <taxon>Heteroderinae</taxon>
        <taxon>Globodera</taxon>
    </lineage>
</organism>
<dbReference type="GO" id="GO:0032991">
    <property type="term" value="C:protein-containing complex"/>
    <property type="evidence" value="ECO:0007669"/>
    <property type="project" value="TreeGrafter"/>
</dbReference>
<reference evidence="1" key="1">
    <citation type="submission" date="2013-12" db="EMBL/GenBank/DDBJ databases">
        <authorList>
            <person name="Aslett M."/>
        </authorList>
    </citation>
    <scope>NUCLEOTIDE SEQUENCE [LARGE SCALE GENOMIC DNA]</scope>
    <source>
        <strain evidence="1">Lindley</strain>
    </source>
</reference>
<sequence length="393" mass="42428">MNAFGMEPSDVLYETLCASMAYDTENGGDGCFFRIFPDFSALNFSQAPYILLKESVQHISQGTTGLSCWQASSVLANFLFHPSHCGTFSAVSHVLELGAGCGLAGISFAASNAMAKVTLTDAHPSVLCQLRGNVALNFDCAKSKTAAVSVEYLDWTDYERNSLPQDVDLIIASDVVFDQSLFRPFAALLRHLLHGESAVGLICCAIRDKSTVELFLCGRLASSVLANFLFHPSHCGTFSAVSHVLELGAGCGLAGISFAASNAMAKVTLTDAHPSVLCQLRGNVALNFDCAKSKTAAVSVEYLDWTDYERNSLPQDVDLIIASDVVFDQSLFRPFAALLRHLLHGESAVGLICCAIRDKSTVELFLGEIEKHGILLRAQFDCRMRNCIIDQTA</sequence>
<dbReference type="InterPro" id="IPR019410">
    <property type="entry name" value="Methyltransf_16"/>
</dbReference>
<dbReference type="CDD" id="cd02440">
    <property type="entry name" value="AdoMet_MTases"/>
    <property type="match status" value="2"/>
</dbReference>
<dbReference type="Proteomes" id="UP000050741">
    <property type="component" value="Unassembled WGS sequence"/>
</dbReference>
<protein>
    <submittedName>
        <fullName evidence="2">FAM86 domain-containing protein</fullName>
    </submittedName>
</protein>
<dbReference type="WBParaSite" id="GPLIN_000759200">
    <property type="protein sequence ID" value="GPLIN_000759200"/>
    <property type="gene ID" value="GPLIN_000759200"/>
</dbReference>